<organism evidence="2 3">
    <name type="scientific">Tolypocladium capitatum</name>
    <dbReference type="NCBI Taxonomy" id="45235"/>
    <lineage>
        <taxon>Eukaryota</taxon>
        <taxon>Fungi</taxon>
        <taxon>Dikarya</taxon>
        <taxon>Ascomycota</taxon>
        <taxon>Pezizomycotina</taxon>
        <taxon>Sordariomycetes</taxon>
        <taxon>Hypocreomycetidae</taxon>
        <taxon>Hypocreales</taxon>
        <taxon>Ophiocordycipitaceae</taxon>
        <taxon>Tolypocladium</taxon>
    </lineage>
</organism>
<name>A0A2K3QKM6_9HYPO</name>
<accession>A0A2K3QKM6</accession>
<protein>
    <submittedName>
        <fullName evidence="2">Uncharacterized protein</fullName>
    </submittedName>
</protein>
<sequence length="318" mass="36125">MGYPLRSREKRQSNVLVSSAVLTCGDCDAWPLIGLLLPDFATSHTVIWLATSPMETGVVSSILDVHPKPDKTPWFLRHGTQKSSQPNAPPRNLRPPARPVQGIAGDTRTGHSPRLPILVVIRWPQSCPRPNTYRRLKGGGICCWFLSNESCGMAGRVGRCTPCLWATVVPECALGANDRRLSGDWSPLSQRMLPKVSKLLRQRADRRTWSKLDVRRRSKHLDARIFLLLCRETRWNRRRMIHHVDIVLHVYPPQTTSSVPQSPRVVLLVLESHRPWLEVMAVNQLARGDHLYRRQRPIERLLVTRGPWDAAVEMKEAA</sequence>
<reference evidence="2 3" key="1">
    <citation type="submission" date="2017-08" db="EMBL/GenBank/DDBJ databases">
        <title>Harnessing the power of phylogenomics to disentangle the directionality and signatures of interkingdom host jumping in the parasitic fungal genus Tolypocladium.</title>
        <authorList>
            <person name="Quandt C.A."/>
            <person name="Patterson W."/>
            <person name="Spatafora J.W."/>
        </authorList>
    </citation>
    <scope>NUCLEOTIDE SEQUENCE [LARGE SCALE GENOMIC DNA]</scope>
    <source>
        <strain evidence="2 3">CBS 113982</strain>
    </source>
</reference>
<gene>
    <name evidence="2" type="ORF">TCAP_02006</name>
</gene>
<comment type="caution">
    <text evidence="2">The sequence shown here is derived from an EMBL/GenBank/DDBJ whole genome shotgun (WGS) entry which is preliminary data.</text>
</comment>
<dbReference type="EMBL" id="NRSZ01000307">
    <property type="protein sequence ID" value="PNY28070.1"/>
    <property type="molecule type" value="Genomic_DNA"/>
</dbReference>
<dbReference type="AlphaFoldDB" id="A0A2K3QKM6"/>
<evidence type="ECO:0000313" key="3">
    <source>
        <dbReference type="Proteomes" id="UP000236621"/>
    </source>
</evidence>
<dbReference type="Proteomes" id="UP000236621">
    <property type="component" value="Unassembled WGS sequence"/>
</dbReference>
<feature type="compositionally biased region" description="Pro residues" evidence="1">
    <location>
        <begin position="87"/>
        <end position="98"/>
    </location>
</feature>
<keyword evidence="3" id="KW-1185">Reference proteome</keyword>
<feature type="region of interest" description="Disordered" evidence="1">
    <location>
        <begin position="73"/>
        <end position="106"/>
    </location>
</feature>
<proteinExistence type="predicted"/>
<evidence type="ECO:0000313" key="2">
    <source>
        <dbReference type="EMBL" id="PNY28070.1"/>
    </source>
</evidence>
<evidence type="ECO:0000256" key="1">
    <source>
        <dbReference type="SAM" id="MobiDB-lite"/>
    </source>
</evidence>